<organism evidence="7 8">
    <name type="scientific">Mycena albidolilacea</name>
    <dbReference type="NCBI Taxonomy" id="1033008"/>
    <lineage>
        <taxon>Eukaryota</taxon>
        <taxon>Fungi</taxon>
        <taxon>Dikarya</taxon>
        <taxon>Basidiomycota</taxon>
        <taxon>Agaricomycotina</taxon>
        <taxon>Agaricomycetes</taxon>
        <taxon>Agaricomycetidae</taxon>
        <taxon>Agaricales</taxon>
        <taxon>Marasmiineae</taxon>
        <taxon>Mycenaceae</taxon>
        <taxon>Mycena</taxon>
    </lineage>
</organism>
<dbReference type="SMART" id="SM00182">
    <property type="entry name" value="CULLIN"/>
    <property type="match status" value="1"/>
</dbReference>
<evidence type="ECO:0000256" key="3">
    <source>
        <dbReference type="RuleBase" id="RU003829"/>
    </source>
</evidence>
<evidence type="ECO:0000256" key="1">
    <source>
        <dbReference type="ARBA" id="ARBA00006019"/>
    </source>
</evidence>
<dbReference type="SUPFAM" id="SSF46785">
    <property type="entry name" value="Winged helix' DNA-binding domain"/>
    <property type="match status" value="1"/>
</dbReference>
<feature type="compositionally biased region" description="Basic residues" evidence="5">
    <location>
        <begin position="144"/>
        <end position="154"/>
    </location>
</feature>
<evidence type="ECO:0000256" key="5">
    <source>
        <dbReference type="SAM" id="MobiDB-lite"/>
    </source>
</evidence>
<dbReference type="PANTHER" id="PTHR11932">
    <property type="entry name" value="CULLIN"/>
    <property type="match status" value="1"/>
</dbReference>
<dbReference type="Gene3D" id="1.20.1310.10">
    <property type="entry name" value="Cullin Repeats"/>
    <property type="match status" value="2"/>
</dbReference>
<comment type="similarity">
    <text evidence="1 2 3">Belongs to the cullin family.</text>
</comment>
<feature type="coiled-coil region" evidence="4">
    <location>
        <begin position="612"/>
        <end position="654"/>
    </location>
</feature>
<dbReference type="InterPro" id="IPR016159">
    <property type="entry name" value="Cullin_repeat-like_dom_sf"/>
</dbReference>
<proteinExistence type="inferred from homology"/>
<feature type="coiled-coil region" evidence="4">
    <location>
        <begin position="819"/>
        <end position="846"/>
    </location>
</feature>
<dbReference type="InterPro" id="IPR036317">
    <property type="entry name" value="Cullin_homology_sf"/>
</dbReference>
<accession>A0AAD6Z6U0</accession>
<dbReference type="InterPro" id="IPR059120">
    <property type="entry name" value="Cullin-like_AB"/>
</dbReference>
<dbReference type="InterPro" id="IPR001373">
    <property type="entry name" value="Cullin_N"/>
</dbReference>
<dbReference type="Pfam" id="PF26557">
    <property type="entry name" value="Cullin_AB"/>
    <property type="match status" value="1"/>
</dbReference>
<dbReference type="SMART" id="SM00884">
    <property type="entry name" value="Cullin_Nedd8"/>
    <property type="match status" value="1"/>
</dbReference>
<dbReference type="AlphaFoldDB" id="A0AAD6Z6U0"/>
<evidence type="ECO:0000256" key="4">
    <source>
        <dbReference type="SAM" id="Coils"/>
    </source>
</evidence>
<evidence type="ECO:0000256" key="2">
    <source>
        <dbReference type="PROSITE-ProRule" id="PRU00330"/>
    </source>
</evidence>
<gene>
    <name evidence="7" type="ORF">DFH08DRAFT_944281</name>
</gene>
<protein>
    <recommendedName>
        <fullName evidence="6">Cullin family profile domain-containing protein</fullName>
    </recommendedName>
</protein>
<dbReference type="EMBL" id="JARIHO010000083">
    <property type="protein sequence ID" value="KAJ7309182.1"/>
    <property type="molecule type" value="Genomic_DNA"/>
</dbReference>
<feature type="domain" description="Cullin family profile" evidence="6">
    <location>
        <begin position="185"/>
        <end position="367"/>
    </location>
</feature>
<dbReference type="SUPFAM" id="SSF74788">
    <property type="entry name" value="Cullin repeat-like"/>
    <property type="match status" value="1"/>
</dbReference>
<feature type="region of interest" description="Disordered" evidence="5">
    <location>
        <begin position="725"/>
        <end position="748"/>
    </location>
</feature>
<dbReference type="Proteomes" id="UP001218218">
    <property type="component" value="Unassembled WGS sequence"/>
</dbReference>
<sequence>MAFLRMDGWMYRRDSTLQLCQPDVYMTWLCSIHPQKAETLQDEALLQYYAAEWDCYTTGANYLHRPFTYLARQGKKGVYQVYTLALAQWRQHLFAPLQPPLTSAILHLVAAQRDGASIDQALVAHVRPSRAHPRGPPAQIRSTRQGRRDRRRLRAAPAAFAEKGASDKEKDRGERKAGELDPRCTSAARLLERADMLLRKSNEVAGDADLEGALNWAMVLFKYLEDKNVFQTFYTTKLSKRLIHVVSASDEAAASTISKLKEASSCVPGTNFWPLAPPTRDFLLPPELLPTVKRFTRYYQTKHSGRKLTWLQERAADKLHEPEVHTNAVGGSVLLQYNGNDTLSLTELQEATNFSPEILGQVLALLVKAKVLINEEKDRYDLNPGFKSKKIRVNLNLPIKVDVKAESSGVLKVVDEDRKYVIQVTVVRITKARKTMKNQALIQEVISQISQCLMPKIPDIKKAIETLLEDIDISVSHVALYYGLRLRPRLALSVSCRRVSPVFSLEGLFLHLLPLPAPSPVSKVIPKMLVTLRSPAKADRQVSVRSPSRLEISVAAANLVFNPDDSWDTAEITSPPNAPVVVERPRPETRPLARKNLVTELLRKQQDAAADKAAMIQVLEATERRIQEAAKAAAESVEHRLAEVERKLTEERVQRRVGDQQILEHIVRLRREQINTSVMLIPEQDVVEVHESLSRSIQGTHQAAQCAAAHIGPKQYAQARAHRCPQGSLDEGTGARQTSGERIRGGRELRNIQQHKRPDTATALERTSIATDMPPDLYQILEDVLASDPRCLKVGSEREWNTPEVDLRLFAPEGTYISVGQMREDLVTMRRELEELEERLAKEKATGDA</sequence>
<reference evidence="7" key="1">
    <citation type="submission" date="2023-03" db="EMBL/GenBank/DDBJ databases">
        <title>Massive genome expansion in bonnet fungi (Mycena s.s.) driven by repeated elements and novel gene families across ecological guilds.</title>
        <authorList>
            <consortium name="Lawrence Berkeley National Laboratory"/>
            <person name="Harder C.B."/>
            <person name="Miyauchi S."/>
            <person name="Viragh M."/>
            <person name="Kuo A."/>
            <person name="Thoen E."/>
            <person name="Andreopoulos B."/>
            <person name="Lu D."/>
            <person name="Skrede I."/>
            <person name="Drula E."/>
            <person name="Henrissat B."/>
            <person name="Morin E."/>
            <person name="Kohler A."/>
            <person name="Barry K."/>
            <person name="LaButti K."/>
            <person name="Morin E."/>
            <person name="Salamov A."/>
            <person name="Lipzen A."/>
            <person name="Mereny Z."/>
            <person name="Hegedus B."/>
            <person name="Baldrian P."/>
            <person name="Stursova M."/>
            <person name="Weitz H."/>
            <person name="Taylor A."/>
            <person name="Grigoriev I.V."/>
            <person name="Nagy L.G."/>
            <person name="Martin F."/>
            <person name="Kauserud H."/>
        </authorList>
    </citation>
    <scope>NUCLEOTIDE SEQUENCE</scope>
    <source>
        <strain evidence="7">CBHHK002</strain>
    </source>
</reference>
<dbReference type="InterPro" id="IPR019559">
    <property type="entry name" value="Cullin_neddylation_domain"/>
</dbReference>
<dbReference type="Pfam" id="PF00888">
    <property type="entry name" value="Cullin"/>
    <property type="match status" value="2"/>
</dbReference>
<dbReference type="SUPFAM" id="SSF75632">
    <property type="entry name" value="Cullin homology domain"/>
    <property type="match status" value="1"/>
</dbReference>
<feature type="compositionally biased region" description="Basic and acidic residues" evidence="5">
    <location>
        <begin position="164"/>
        <end position="181"/>
    </location>
</feature>
<feature type="region of interest" description="Disordered" evidence="5">
    <location>
        <begin position="126"/>
        <end position="181"/>
    </location>
</feature>
<dbReference type="Gene3D" id="4.10.1030.10">
    <property type="entry name" value="Ring Box Chain A, domain 5"/>
    <property type="match status" value="1"/>
</dbReference>
<dbReference type="InterPro" id="IPR036390">
    <property type="entry name" value="WH_DNA-bd_sf"/>
</dbReference>
<evidence type="ECO:0000259" key="6">
    <source>
        <dbReference type="PROSITE" id="PS50069"/>
    </source>
</evidence>
<dbReference type="InterPro" id="IPR045093">
    <property type="entry name" value="Cullin"/>
</dbReference>
<dbReference type="PROSITE" id="PS50069">
    <property type="entry name" value="CULLIN_2"/>
    <property type="match status" value="1"/>
</dbReference>
<dbReference type="GO" id="GO:0006511">
    <property type="term" value="P:ubiquitin-dependent protein catabolic process"/>
    <property type="evidence" value="ECO:0007669"/>
    <property type="project" value="InterPro"/>
</dbReference>
<name>A0AAD6Z6U0_9AGAR</name>
<feature type="compositionally biased region" description="Basic and acidic residues" evidence="5">
    <location>
        <begin position="739"/>
        <end position="748"/>
    </location>
</feature>
<comment type="caution">
    <text evidence="7">The sequence shown here is derived from an EMBL/GenBank/DDBJ whole genome shotgun (WGS) entry which is preliminary data.</text>
</comment>
<evidence type="ECO:0000313" key="8">
    <source>
        <dbReference type="Proteomes" id="UP001218218"/>
    </source>
</evidence>
<dbReference type="InterPro" id="IPR036388">
    <property type="entry name" value="WH-like_DNA-bd_sf"/>
</dbReference>
<keyword evidence="4" id="KW-0175">Coiled coil</keyword>
<dbReference type="Gene3D" id="1.10.10.10">
    <property type="entry name" value="Winged helix-like DNA-binding domain superfamily/Winged helix DNA-binding domain"/>
    <property type="match status" value="2"/>
</dbReference>
<evidence type="ECO:0000313" key="7">
    <source>
        <dbReference type="EMBL" id="KAJ7309182.1"/>
    </source>
</evidence>
<dbReference type="Pfam" id="PF10557">
    <property type="entry name" value="Cullin_Nedd8"/>
    <property type="match status" value="1"/>
</dbReference>
<dbReference type="InterPro" id="IPR016158">
    <property type="entry name" value="Cullin_homology"/>
</dbReference>
<dbReference type="GO" id="GO:0031625">
    <property type="term" value="F:ubiquitin protein ligase binding"/>
    <property type="evidence" value="ECO:0007669"/>
    <property type="project" value="InterPro"/>
</dbReference>
<keyword evidence="8" id="KW-1185">Reference proteome</keyword>